<dbReference type="Gene3D" id="2.40.50.140">
    <property type="entry name" value="Nucleic acid-binding proteins"/>
    <property type="match status" value="6"/>
</dbReference>
<organism evidence="7">
    <name type="scientific">Scylla olivacea</name>
    <name type="common">Orange mud crab</name>
    <name type="synonym">Cancer olivacea</name>
    <dbReference type="NCBI Taxonomy" id="85551"/>
    <lineage>
        <taxon>Eukaryota</taxon>
        <taxon>Metazoa</taxon>
        <taxon>Ecdysozoa</taxon>
        <taxon>Arthropoda</taxon>
        <taxon>Crustacea</taxon>
        <taxon>Multicrustacea</taxon>
        <taxon>Malacostraca</taxon>
        <taxon>Eumalacostraca</taxon>
        <taxon>Eucarida</taxon>
        <taxon>Decapoda</taxon>
        <taxon>Pleocyemata</taxon>
        <taxon>Brachyura</taxon>
        <taxon>Eubrachyura</taxon>
        <taxon>Portunoidea</taxon>
        <taxon>Portunidae</taxon>
        <taxon>Portuninae</taxon>
        <taxon>Scylla</taxon>
    </lineage>
</organism>
<dbReference type="InterPro" id="IPR003029">
    <property type="entry name" value="S1_domain"/>
</dbReference>
<feature type="region of interest" description="Disordered" evidence="5">
    <location>
        <begin position="1127"/>
        <end position="1151"/>
    </location>
</feature>
<dbReference type="InterPro" id="IPR012340">
    <property type="entry name" value="NA-bd_OB-fold"/>
</dbReference>
<dbReference type="Pfam" id="PF23459">
    <property type="entry name" value="S1_RRP5"/>
    <property type="match status" value="1"/>
</dbReference>
<feature type="compositionally biased region" description="Basic and acidic residues" evidence="5">
    <location>
        <begin position="1035"/>
        <end position="1052"/>
    </location>
</feature>
<dbReference type="SMART" id="SM00386">
    <property type="entry name" value="HAT"/>
    <property type="match status" value="3"/>
</dbReference>
<evidence type="ECO:0000256" key="5">
    <source>
        <dbReference type="SAM" id="MobiDB-lite"/>
    </source>
</evidence>
<dbReference type="PROSITE" id="PS50126">
    <property type="entry name" value="S1"/>
    <property type="match status" value="7"/>
</dbReference>
<feature type="domain" description="S1 motif" evidence="6">
    <location>
        <begin position="518"/>
        <end position="587"/>
    </location>
</feature>
<dbReference type="Pfam" id="PF00575">
    <property type="entry name" value="S1"/>
    <property type="match status" value="2"/>
</dbReference>
<dbReference type="EMBL" id="GDRN01097667">
    <property type="protein sequence ID" value="JAI59092.1"/>
    <property type="molecule type" value="Transcribed_RNA"/>
</dbReference>
<dbReference type="GO" id="GO:0003723">
    <property type="term" value="F:RNA binding"/>
    <property type="evidence" value="ECO:0007669"/>
    <property type="project" value="TreeGrafter"/>
</dbReference>
<feature type="region of interest" description="Disordered" evidence="5">
    <location>
        <begin position="992"/>
        <end position="1107"/>
    </location>
</feature>
<feature type="domain" description="S1 motif" evidence="6">
    <location>
        <begin position="819"/>
        <end position="883"/>
    </location>
</feature>
<dbReference type="InterPro" id="IPR057302">
    <property type="entry name" value="Rrp5_S1"/>
</dbReference>
<feature type="compositionally biased region" description="Basic and acidic residues" evidence="5">
    <location>
        <begin position="15"/>
        <end position="40"/>
    </location>
</feature>
<dbReference type="FunFam" id="1.25.40.10:FF:000065">
    <property type="entry name" value="Programmed cell death 11"/>
    <property type="match status" value="1"/>
</dbReference>
<comment type="subcellular location">
    <subcellularLocation>
        <location evidence="1">Nucleus</location>
        <location evidence="1">Nucleolus</location>
    </subcellularLocation>
</comment>
<keyword evidence="3" id="KW-0677">Repeat</keyword>
<dbReference type="SUPFAM" id="SSF50249">
    <property type="entry name" value="Nucleic acid-binding proteins"/>
    <property type="match status" value="5"/>
</dbReference>
<feature type="compositionally biased region" description="Basic and acidic residues" evidence="5">
    <location>
        <begin position="1092"/>
        <end position="1104"/>
    </location>
</feature>
<dbReference type="InterPro" id="IPR011990">
    <property type="entry name" value="TPR-like_helical_dom_sf"/>
</dbReference>
<evidence type="ECO:0000259" key="6">
    <source>
        <dbReference type="PROSITE" id="PS50126"/>
    </source>
</evidence>
<feature type="domain" description="S1 motif" evidence="6">
    <location>
        <begin position="255"/>
        <end position="321"/>
    </location>
</feature>
<protein>
    <recommendedName>
        <fullName evidence="6">S1 motif domain-containing protein</fullName>
    </recommendedName>
</protein>
<dbReference type="PANTHER" id="PTHR23270:SF10">
    <property type="entry name" value="PROTEIN RRP5 HOMOLOG"/>
    <property type="match status" value="1"/>
</dbReference>
<keyword evidence="2" id="KW-0698">rRNA processing</keyword>
<feature type="region of interest" description="Disordered" evidence="5">
    <location>
        <begin position="1"/>
        <end position="40"/>
    </location>
</feature>
<name>A0A0P4VTN3_SCYOL</name>
<evidence type="ECO:0000256" key="3">
    <source>
        <dbReference type="ARBA" id="ARBA00022737"/>
    </source>
</evidence>
<evidence type="ECO:0000256" key="4">
    <source>
        <dbReference type="ARBA" id="ARBA00023242"/>
    </source>
</evidence>
<feature type="domain" description="S1 motif" evidence="6">
    <location>
        <begin position="340"/>
        <end position="412"/>
    </location>
</feature>
<dbReference type="SMART" id="SM00316">
    <property type="entry name" value="S1"/>
    <property type="match status" value="8"/>
</dbReference>
<evidence type="ECO:0000313" key="7">
    <source>
        <dbReference type="EMBL" id="JAI59092.1"/>
    </source>
</evidence>
<dbReference type="CDD" id="cd05693">
    <property type="entry name" value="S1_Rrp5_repeat_hs1_sc1"/>
    <property type="match status" value="1"/>
</dbReference>
<accession>A0A0P4VTN3</accession>
<sequence length="1442" mass="162104">MTQLKQKGDLFSVKVKKDQKGSKKKMKQDGSKTDLKKTQKADHLSSIDAQPLTYKTLTVGQVLLGCISEVLEYELLVSLPDKLMGTVSLAHISRSYTTLISKLKDDDEDDEEVHALQDLYQPGQYVVTSVVSIEKINSLTKVSLTLMPNEVNFGISASSLATGLVLPCAVASVEDKGYAMDTGITGINGAFLKKEDTDKSCTLGVGSVLRCIITNIFGDDKEDSFYLTLSAKSKAVSSAFLNLSDTINVALLLPGTAVKTTISKIQNDAIILMLADVDGIVSPLHLVKPFDQLKQYSLGDTVLARVLYVTPLSKVVHFTLQKSVCSKRSAIDPLEELKTGDIIREIEIYKTSSSGIYVKLSSNIRGFCSGNHLSDNSKILKHISRDYPVGKKVTCRLMKYNHMDQLFIVSLQKSVLEQQFVTFSELKSGQIVEATMSGYDDTGARLAVSKRITGHVPFLHLANNPVKQPKLRHAKDDPVTARVLKVDSKKRHLLLTLKPRLVNAKEPILTEYTQEAENMVTVGYIIKIVSSGLLIGMFNDVKGFAPKSQVNIQSNEDLNAVFEKGQVVQCKILKVYPEKKNIILSLLVDGAKPPKVPKLMNNVEMRSRVKCVVDKVMQDVIKVNILPENIEASIPVYHLSDYTSKCNLLKELIKERDEITNAVVFSKTTNSITLTLKFSVSFWIDHGSSKAMHNTDLIPKESYPAVVSDIKSYGLFVVTPSGNAGNRGLVHIKNLSIAGKWNDTKDLKIGIGQSLYVSFKDRDEKSRPILTSAVKDNLTNATQSSLQVLYSYLKNEEMVARGFLCQESQEEKFAKFKVGDKVVALVTEVTPHEVHVRIKNSTVKGIIPGGHQYDKAALKVGQKVKACVLHVNQEERSLELTLKPNLMFNIHVNKNEKLKIGMKVKCEVVLAKNFFTMVIMKSECKGTVAYLPTVMHMNILSASSLSTVGKKCWMVVKHVEGPLVLGILKCHDKGEGFNLTSKLPQIVFTPCDEREADSKSEEEEMDIEDSKKIEPDIEDSKTVSEMHVDSSIPLTKEETKVTKKRQLETKETKKPKKLKTREVVIPEDEKDDSNEEDSSRNSVSEGEEASDSEMKEDPRSDNANHKPCLTVKTGFVWDVPDTLENHDLESSESEDEEQSKQKKVKQLKKSDRIAMAQEEEQRLHQLEMSRLEESQTPQSALEFEALLQNSPNSSAVWIQFISFHLESAEVDKAKAVARRALQVISTQEEEERLNIWTVLLRLEVLYGSLETVAEVYKEALATSDHLKIHLAMAMVYTEANKIKEAERVYFNMTKKFSQELSVWVKAGIFFFSHNMMKEGRHYLERALHSLDKKDHVELINRFGQLEFRFGEMERGRTMFESLLSTYWKRMDIWSVYVDLLTKNNDIEGARHVLERMTSLKLRLKKMRFVFKKFLDFEKEHGNSQSVEAVKQRVEEFVAATLQ</sequence>
<dbReference type="PANTHER" id="PTHR23270">
    <property type="entry name" value="PROGRAMMED CELL DEATH PROTEIN 11 PRE-RRNA PROCESSING PROTEIN RRP5"/>
    <property type="match status" value="1"/>
</dbReference>
<evidence type="ECO:0000256" key="2">
    <source>
        <dbReference type="ARBA" id="ARBA00022552"/>
    </source>
</evidence>
<proteinExistence type="predicted"/>
<dbReference type="InterPro" id="IPR045209">
    <property type="entry name" value="Rrp5"/>
</dbReference>
<feature type="domain" description="S1 motif" evidence="6">
    <location>
        <begin position="429"/>
        <end position="498"/>
    </location>
</feature>
<feature type="compositionally biased region" description="Acidic residues" evidence="5">
    <location>
        <begin position="1065"/>
        <end position="1076"/>
    </location>
</feature>
<dbReference type="Gene3D" id="1.25.40.10">
    <property type="entry name" value="Tetratricopeptide repeat domain"/>
    <property type="match status" value="1"/>
</dbReference>
<feature type="domain" description="S1 motif" evidence="6">
    <location>
        <begin position="700"/>
        <end position="774"/>
    </location>
</feature>
<dbReference type="InterPro" id="IPR048059">
    <property type="entry name" value="Rrp5_S1_rpt_hs1_sc1"/>
</dbReference>
<feature type="domain" description="S1 motif" evidence="6">
    <location>
        <begin position="60"/>
        <end position="147"/>
    </location>
</feature>
<keyword evidence="4" id="KW-0539">Nucleus</keyword>
<dbReference type="GO" id="GO:0006364">
    <property type="term" value="P:rRNA processing"/>
    <property type="evidence" value="ECO:0007669"/>
    <property type="project" value="UniProtKB-KW"/>
</dbReference>
<dbReference type="InterPro" id="IPR003107">
    <property type="entry name" value="HAT"/>
</dbReference>
<dbReference type="SUPFAM" id="SSF48452">
    <property type="entry name" value="TPR-like"/>
    <property type="match status" value="2"/>
</dbReference>
<evidence type="ECO:0000256" key="1">
    <source>
        <dbReference type="ARBA" id="ARBA00004604"/>
    </source>
</evidence>
<dbReference type="GO" id="GO:0032040">
    <property type="term" value="C:small-subunit processome"/>
    <property type="evidence" value="ECO:0007669"/>
    <property type="project" value="TreeGrafter"/>
</dbReference>
<feature type="compositionally biased region" description="Basic and acidic residues" evidence="5">
    <location>
        <begin position="1008"/>
        <end position="1028"/>
    </location>
</feature>
<reference evidence="7" key="1">
    <citation type="submission" date="2015-09" db="EMBL/GenBank/DDBJ databases">
        <title>Scylla olivacea transcriptome.</title>
        <authorList>
            <person name="Ikhwanuddin M."/>
        </authorList>
    </citation>
    <scope>NUCLEOTIDE SEQUENCE</scope>
</reference>